<reference evidence="1 2" key="1">
    <citation type="journal article" date="2012" name="J. Bacteriol.">
        <title>Complete genome sequence of Riemerella anatipestifer reference strain.</title>
        <authorList>
            <person name="Wang X."/>
            <person name="Zhu D."/>
            <person name="Wang M."/>
            <person name="Cheng A."/>
            <person name="Jia R."/>
            <person name="Zhou Y."/>
            <person name="Chen Z."/>
            <person name="Luo Q."/>
            <person name="Liu F."/>
            <person name="Wang Y."/>
            <person name="Chen X.Y."/>
        </authorList>
    </citation>
    <scope>NUCLEOTIDE SEQUENCE [LARGE SCALE GENOMIC DNA]</scope>
    <source>
        <strain evidence="2">DSM 15868</strain>
    </source>
</reference>
<accession>E4TEB0</accession>
<dbReference type="KEGG" id="ran:Riean_1966"/>
<dbReference type="PATRIC" id="fig|693978.17.peg.172"/>
<dbReference type="Proteomes" id="UP000010093">
    <property type="component" value="Chromosome"/>
</dbReference>
<dbReference type="KEGG" id="rai:RA0C_0165"/>
<evidence type="ECO:0000313" key="2">
    <source>
        <dbReference type="Proteomes" id="UP000010093"/>
    </source>
</evidence>
<evidence type="ECO:0000313" key="1">
    <source>
        <dbReference type="EMBL" id="AFD55179.1"/>
    </source>
</evidence>
<organism evidence="1 2">
    <name type="scientific">Riemerella anatipestifer (strain ATCC 11845 / DSM 15868 / JCM 9532 / NCTC 11014)</name>
    <dbReference type="NCBI Taxonomy" id="693978"/>
    <lineage>
        <taxon>Bacteria</taxon>
        <taxon>Pseudomonadati</taxon>
        <taxon>Bacteroidota</taxon>
        <taxon>Flavobacteriia</taxon>
        <taxon>Flavobacteriales</taxon>
        <taxon>Weeksellaceae</taxon>
        <taxon>Riemerella</taxon>
    </lineage>
</organism>
<dbReference type="EMBL" id="CP003388">
    <property type="protein sequence ID" value="AFD55179.1"/>
    <property type="molecule type" value="Genomic_DNA"/>
</dbReference>
<gene>
    <name evidence="1" type="ORF">RA0C_0165</name>
</gene>
<protein>
    <submittedName>
        <fullName evidence="1">Uncharacterized protein</fullName>
    </submittedName>
</protein>
<dbReference type="HOGENOM" id="CLU_3029544_0_0_10"/>
<sequence length="55" mass="6521">MQKQTFIKAIEAIKKQYEYDKEVAENLSKVFTDVSENDLMPKNHYLSNMLLKILQ</sequence>
<dbReference type="AlphaFoldDB" id="E4TEB0"/>
<name>E4TEB0_RIEAD</name>
<proteinExistence type="predicted"/>